<evidence type="ECO:0000313" key="9">
    <source>
        <dbReference type="EMBL" id="GMN37905.1"/>
    </source>
</evidence>
<dbReference type="PROSITE" id="PS00591">
    <property type="entry name" value="GH10_1"/>
    <property type="match status" value="1"/>
</dbReference>
<evidence type="ECO:0000313" key="10">
    <source>
        <dbReference type="Proteomes" id="UP001187192"/>
    </source>
</evidence>
<dbReference type="AlphaFoldDB" id="A0AA87ZSY6"/>
<gene>
    <name evidence="9" type="ORF">TIFTF001_007179</name>
</gene>
<dbReference type="PANTHER" id="PTHR31490:SF2">
    <property type="entry name" value="GLYCOSYL HYDROLASE FAMILY 10 PROTEIN"/>
    <property type="match status" value="1"/>
</dbReference>
<proteinExistence type="inferred from homology"/>
<evidence type="ECO:0000256" key="2">
    <source>
        <dbReference type="ARBA" id="ARBA00022801"/>
    </source>
</evidence>
<dbReference type="PANTHER" id="PTHR31490">
    <property type="entry name" value="GLYCOSYL HYDROLASE"/>
    <property type="match status" value="1"/>
</dbReference>
<dbReference type="InterPro" id="IPR001000">
    <property type="entry name" value="GH10_dom"/>
</dbReference>
<dbReference type="SUPFAM" id="SSF51445">
    <property type="entry name" value="(Trans)glycosidases"/>
    <property type="match status" value="1"/>
</dbReference>
<evidence type="ECO:0000256" key="5">
    <source>
        <dbReference type="ARBA" id="ARBA00023326"/>
    </source>
</evidence>
<dbReference type="GO" id="GO:0031176">
    <property type="term" value="F:endo-1,4-beta-xylanase activity"/>
    <property type="evidence" value="ECO:0007669"/>
    <property type="project" value="UniProtKB-ARBA"/>
</dbReference>
<keyword evidence="5" id="KW-0624">Polysaccharide degradation</keyword>
<evidence type="ECO:0000256" key="1">
    <source>
        <dbReference type="ARBA" id="ARBA00007495"/>
    </source>
</evidence>
<keyword evidence="4" id="KW-0326">Glycosidase</keyword>
<dbReference type="Gene3D" id="3.20.20.80">
    <property type="entry name" value="Glycosidases"/>
    <property type="match status" value="1"/>
</dbReference>
<dbReference type="Pfam" id="PF00331">
    <property type="entry name" value="Glyco_hydro_10"/>
    <property type="match status" value="1"/>
</dbReference>
<dbReference type="SMART" id="SM00633">
    <property type="entry name" value="Glyco_10"/>
    <property type="match status" value="1"/>
</dbReference>
<keyword evidence="7" id="KW-0732">Signal</keyword>
<evidence type="ECO:0000256" key="4">
    <source>
        <dbReference type="ARBA" id="ARBA00023295"/>
    </source>
</evidence>
<dbReference type="InterPro" id="IPR044846">
    <property type="entry name" value="GH10"/>
</dbReference>
<sequence>MKARVERTLLLLILGGLVYAGLEVNGLSYDYTACIEATWIQVSSGNVPVTAVFKTTGGFIHAGSVVGESNCWSMLKGGLTVDQSGPAHLYFESNNTSVEIWVDSVSLQPFTEEQWKSHQQQSIAKAHTRNVRIQAVDTQGHPLPNATISFRQKRTSFPFGCAMNKNILTNQAYQNWFTSRFTVTTFEDEMKWYSTDSLPGKPDYSVSDAMLVFAKRNRISVRGHNVFWEDPRYQPWWINSLRRKNLAVAAFNRVFSLMSRYKGQLISWDVVNENLHFDFYERSVARTASEIFHNWAKKVDGETTLFMNEFNTIETSTDPAASAVKYVRKLREIQRFPGNENVKMGIGVEGHFSNSKPNLAYMRASIDTLAATGLPIWITELDVSSGPKQVTDDKLHDQGILELLNISVAWYLEQILREARSHPHVNGIVMWAAWKPQGCYRMCLTDNNFRNLPTGDVVDKLLREWGWKGLVSGTTDADGFIETLLFHGDYEVKISHPSAKNNSGFARTLNVTTTNASTETPLLLQVSA</sequence>
<feature type="signal peptide" evidence="7">
    <location>
        <begin position="1"/>
        <end position="20"/>
    </location>
</feature>
<evidence type="ECO:0000256" key="6">
    <source>
        <dbReference type="PROSITE-ProRule" id="PRU10061"/>
    </source>
</evidence>
<dbReference type="Gene3D" id="2.60.120.260">
    <property type="entry name" value="Galactose-binding domain-like"/>
    <property type="match status" value="1"/>
</dbReference>
<dbReference type="InterPro" id="IPR017853">
    <property type="entry name" value="GH"/>
</dbReference>
<protein>
    <recommendedName>
        <fullName evidence="8">GH10 domain-containing protein</fullName>
    </recommendedName>
</protein>
<keyword evidence="2" id="KW-0378">Hydrolase</keyword>
<accession>A0AA87ZSY6</accession>
<dbReference type="GO" id="GO:0000272">
    <property type="term" value="P:polysaccharide catabolic process"/>
    <property type="evidence" value="ECO:0007669"/>
    <property type="project" value="UniProtKB-KW"/>
</dbReference>
<comment type="similarity">
    <text evidence="1">Belongs to the glycosyl hydrolase 10 (cellulase F) family.</text>
</comment>
<name>A0AA87ZSY6_FICCA</name>
<evidence type="ECO:0000256" key="7">
    <source>
        <dbReference type="SAM" id="SignalP"/>
    </source>
</evidence>
<organism evidence="9 10">
    <name type="scientific">Ficus carica</name>
    <name type="common">Common fig</name>
    <dbReference type="NCBI Taxonomy" id="3494"/>
    <lineage>
        <taxon>Eukaryota</taxon>
        <taxon>Viridiplantae</taxon>
        <taxon>Streptophyta</taxon>
        <taxon>Embryophyta</taxon>
        <taxon>Tracheophyta</taxon>
        <taxon>Spermatophyta</taxon>
        <taxon>Magnoliopsida</taxon>
        <taxon>eudicotyledons</taxon>
        <taxon>Gunneridae</taxon>
        <taxon>Pentapetalae</taxon>
        <taxon>rosids</taxon>
        <taxon>fabids</taxon>
        <taxon>Rosales</taxon>
        <taxon>Moraceae</taxon>
        <taxon>Ficeae</taxon>
        <taxon>Ficus</taxon>
    </lineage>
</organism>
<feature type="active site" description="Nucleophile" evidence="6">
    <location>
        <position position="380"/>
    </location>
</feature>
<feature type="chain" id="PRO_5041652632" description="GH10 domain-containing protein" evidence="7">
    <location>
        <begin position="21"/>
        <end position="528"/>
    </location>
</feature>
<reference evidence="9" key="1">
    <citation type="submission" date="2023-07" db="EMBL/GenBank/DDBJ databases">
        <title>draft genome sequence of fig (Ficus carica).</title>
        <authorList>
            <person name="Takahashi T."/>
            <person name="Nishimura K."/>
        </authorList>
    </citation>
    <scope>NUCLEOTIDE SEQUENCE</scope>
</reference>
<evidence type="ECO:0000259" key="8">
    <source>
        <dbReference type="PROSITE" id="PS51760"/>
    </source>
</evidence>
<comment type="caution">
    <text evidence="9">The sequence shown here is derived from an EMBL/GenBank/DDBJ whole genome shotgun (WGS) entry which is preliminary data.</text>
</comment>
<keyword evidence="10" id="KW-1185">Reference proteome</keyword>
<evidence type="ECO:0000256" key="3">
    <source>
        <dbReference type="ARBA" id="ARBA00023277"/>
    </source>
</evidence>
<keyword evidence="3" id="KW-0119">Carbohydrate metabolism</keyword>
<feature type="domain" description="GH10" evidence="8">
    <location>
        <begin position="140"/>
        <end position="461"/>
    </location>
</feature>
<dbReference type="InterPro" id="IPR031158">
    <property type="entry name" value="GH10_AS"/>
</dbReference>
<dbReference type="EMBL" id="BTGU01000007">
    <property type="protein sequence ID" value="GMN37905.1"/>
    <property type="molecule type" value="Genomic_DNA"/>
</dbReference>
<dbReference type="Proteomes" id="UP001187192">
    <property type="component" value="Unassembled WGS sequence"/>
</dbReference>
<dbReference type="PROSITE" id="PS51760">
    <property type="entry name" value="GH10_2"/>
    <property type="match status" value="1"/>
</dbReference>